<protein>
    <recommendedName>
        <fullName evidence="1">Peptidase S1 domain-containing protein</fullName>
    </recommendedName>
</protein>
<evidence type="ECO:0000259" key="1">
    <source>
        <dbReference type="Pfam" id="PF00089"/>
    </source>
</evidence>
<evidence type="ECO:0000313" key="3">
    <source>
        <dbReference type="Proteomes" id="UP000243686"/>
    </source>
</evidence>
<dbReference type="EMBL" id="KV893246">
    <property type="protein sequence ID" value="OON19517.1"/>
    <property type="molecule type" value="Genomic_DNA"/>
</dbReference>
<reference evidence="2 3" key="1">
    <citation type="submission" date="2015-03" db="EMBL/GenBank/DDBJ databases">
        <title>Draft genome of the nematode, Opisthorchis viverrini.</title>
        <authorList>
            <person name="Mitreva M."/>
        </authorList>
    </citation>
    <scope>NUCLEOTIDE SEQUENCE [LARGE SCALE GENOMIC DNA]</scope>
    <source>
        <strain evidence="2">Khon Kaen</strain>
    </source>
</reference>
<dbReference type="Proteomes" id="UP000243686">
    <property type="component" value="Unassembled WGS sequence"/>
</dbReference>
<gene>
    <name evidence="2" type="ORF">X801_04611</name>
</gene>
<dbReference type="Gene3D" id="2.40.10.10">
    <property type="entry name" value="Trypsin-like serine proteases"/>
    <property type="match status" value="1"/>
</dbReference>
<organism evidence="2 3">
    <name type="scientific">Opisthorchis viverrini</name>
    <name type="common">Southeast Asian liver fluke</name>
    <dbReference type="NCBI Taxonomy" id="6198"/>
    <lineage>
        <taxon>Eukaryota</taxon>
        <taxon>Metazoa</taxon>
        <taxon>Spiralia</taxon>
        <taxon>Lophotrochozoa</taxon>
        <taxon>Platyhelminthes</taxon>
        <taxon>Trematoda</taxon>
        <taxon>Digenea</taxon>
        <taxon>Opisthorchiida</taxon>
        <taxon>Opisthorchiata</taxon>
        <taxon>Opisthorchiidae</taxon>
        <taxon>Opisthorchis</taxon>
    </lineage>
</organism>
<dbReference type="InterPro" id="IPR001254">
    <property type="entry name" value="Trypsin_dom"/>
</dbReference>
<dbReference type="GO" id="GO:0006508">
    <property type="term" value="P:proteolysis"/>
    <property type="evidence" value="ECO:0007669"/>
    <property type="project" value="InterPro"/>
</dbReference>
<dbReference type="Pfam" id="PF00089">
    <property type="entry name" value="Trypsin"/>
    <property type="match status" value="1"/>
</dbReference>
<dbReference type="InterPro" id="IPR009003">
    <property type="entry name" value="Peptidase_S1_PA"/>
</dbReference>
<accession>A0A1S8WYJ1</accession>
<sequence>MPTHGVNVGYWACVVGTGQIKIALFLFTFHSNAVPPNIQVSRSLTCYPHENYIIYKPTVDIALLKLSIPLDLTRPNISIVNLPTGQNTALPQLNETGAVAGFGNFLHPDFEPTTAQLATFKVVAHQICAQRHRVYNPTYNFCIDDDVTKRAMLQANADV</sequence>
<dbReference type="SUPFAM" id="SSF50494">
    <property type="entry name" value="Trypsin-like serine proteases"/>
    <property type="match status" value="1"/>
</dbReference>
<dbReference type="AlphaFoldDB" id="A0A1S8WYJ1"/>
<proteinExistence type="predicted"/>
<evidence type="ECO:0000313" key="2">
    <source>
        <dbReference type="EMBL" id="OON19517.1"/>
    </source>
</evidence>
<name>A0A1S8WYJ1_OPIVI</name>
<feature type="domain" description="Peptidase S1" evidence="1">
    <location>
        <begin position="37"/>
        <end position="149"/>
    </location>
</feature>
<dbReference type="GO" id="GO:0004252">
    <property type="term" value="F:serine-type endopeptidase activity"/>
    <property type="evidence" value="ECO:0007669"/>
    <property type="project" value="InterPro"/>
</dbReference>
<dbReference type="InterPro" id="IPR043504">
    <property type="entry name" value="Peptidase_S1_PA_chymotrypsin"/>
</dbReference>
<keyword evidence="3" id="KW-1185">Reference proteome</keyword>